<evidence type="ECO:0000313" key="1">
    <source>
        <dbReference type="EMBL" id="QCB93337.1"/>
    </source>
</evidence>
<dbReference type="KEGG" id="celz:E5225_06995"/>
<accession>A0A4P7SII2</accession>
<dbReference type="OrthoDB" id="5149822at2"/>
<evidence type="ECO:0000313" key="2">
    <source>
        <dbReference type="Proteomes" id="UP000296469"/>
    </source>
</evidence>
<keyword evidence="2" id="KW-1185">Reference proteome</keyword>
<protein>
    <recommendedName>
        <fullName evidence="3">XRE family transcriptional regulator</fullName>
    </recommendedName>
</protein>
<proteinExistence type="predicted"/>
<dbReference type="SUPFAM" id="SSF47413">
    <property type="entry name" value="lambda repressor-like DNA-binding domains"/>
    <property type="match status" value="1"/>
</dbReference>
<dbReference type="GO" id="GO:0003677">
    <property type="term" value="F:DNA binding"/>
    <property type="evidence" value="ECO:0007669"/>
    <property type="project" value="InterPro"/>
</dbReference>
<gene>
    <name evidence="1" type="ORF">E5225_06995</name>
</gene>
<organism evidence="1 2">
    <name type="scientific">Cellulomonas shaoxiangyii</name>
    <dbReference type="NCBI Taxonomy" id="2566013"/>
    <lineage>
        <taxon>Bacteria</taxon>
        <taxon>Bacillati</taxon>
        <taxon>Actinomycetota</taxon>
        <taxon>Actinomycetes</taxon>
        <taxon>Micrococcales</taxon>
        <taxon>Cellulomonadaceae</taxon>
        <taxon>Cellulomonas</taxon>
    </lineage>
</organism>
<reference evidence="1 2" key="1">
    <citation type="submission" date="2019-04" db="EMBL/GenBank/DDBJ databases">
        <title>Isolation and identification of Cellulomonas shaoxiangyii sp. Nov. isolated from feces of the Tibetan antelopes (Pantholops hodgsonii) in the Qinghai-Tibet plateau of China.</title>
        <authorList>
            <person name="Tian Z."/>
        </authorList>
    </citation>
    <scope>NUCLEOTIDE SEQUENCE [LARGE SCALE GENOMIC DNA]</scope>
    <source>
        <strain evidence="1 2">Z28</strain>
    </source>
</reference>
<dbReference type="Proteomes" id="UP000296469">
    <property type="component" value="Chromosome"/>
</dbReference>
<evidence type="ECO:0008006" key="3">
    <source>
        <dbReference type="Google" id="ProtNLM"/>
    </source>
</evidence>
<dbReference type="RefSeq" id="WP_135974943.1">
    <property type="nucleotide sequence ID" value="NZ_CP039291.1"/>
</dbReference>
<sequence>MGTTATAPRRVVTMRRRWPVGMRHKLVSVDMLKKRMAVKGFSARRLAKYAECVPGTIDNLIAGRTQSLNKGRTAELICEALDVPMDLFFVSEMTSVTSHTTKPRTVGRAA</sequence>
<dbReference type="AlphaFoldDB" id="A0A4P7SII2"/>
<dbReference type="EMBL" id="CP039291">
    <property type="protein sequence ID" value="QCB93337.1"/>
    <property type="molecule type" value="Genomic_DNA"/>
</dbReference>
<dbReference type="InterPro" id="IPR010982">
    <property type="entry name" value="Lambda_DNA-bd_dom_sf"/>
</dbReference>
<name>A0A4P7SII2_9CELL</name>